<organism evidence="8 9">
    <name type="scientific">Paenibacillus phyllosphaerae</name>
    <dbReference type="NCBI Taxonomy" id="274593"/>
    <lineage>
        <taxon>Bacteria</taxon>
        <taxon>Bacillati</taxon>
        <taxon>Bacillota</taxon>
        <taxon>Bacilli</taxon>
        <taxon>Bacillales</taxon>
        <taxon>Paenibacillaceae</taxon>
        <taxon>Paenibacillus</taxon>
    </lineage>
</organism>
<evidence type="ECO:0000256" key="4">
    <source>
        <dbReference type="ARBA" id="ARBA00022679"/>
    </source>
</evidence>
<dbReference type="GO" id="GO:0016301">
    <property type="term" value="F:kinase activity"/>
    <property type="evidence" value="ECO:0007669"/>
    <property type="project" value="UniProtKB-KW"/>
</dbReference>
<dbReference type="SUPFAM" id="SSF51261">
    <property type="entry name" value="Duplicated hybrid motif"/>
    <property type="match status" value="1"/>
</dbReference>
<sequence>MFGKLFKAKKETFTIRAPITGKAVSLTEVPDEAFAAGHMGKGIAIEPTVGKVVAPFDAIVAHIIHTNHAVILEHASGLQLLIHVGINTVAMKGEGFNGLVQMGDQVRAGQTLIEFDIEKIRTAGYPLITPVVIANEDEAVTETEVVEGKVTAGQDAVIHAVLAK</sequence>
<dbReference type="FunFam" id="2.70.70.10:FF:000001">
    <property type="entry name" value="PTS system glucose-specific IIA component"/>
    <property type="match status" value="1"/>
</dbReference>
<evidence type="ECO:0000256" key="3">
    <source>
        <dbReference type="ARBA" id="ARBA00022597"/>
    </source>
</evidence>
<keyword evidence="2" id="KW-0813">Transport</keyword>
<dbReference type="InterPro" id="IPR050890">
    <property type="entry name" value="PTS_EIIA_component"/>
</dbReference>
<comment type="caution">
    <text evidence="8">The sequence shown here is derived from an EMBL/GenBank/DDBJ whole genome shotgun (WGS) entry which is preliminary data.</text>
</comment>
<dbReference type="RefSeq" id="WP_183596856.1">
    <property type="nucleotide sequence ID" value="NZ_JACHXK010000001.1"/>
</dbReference>
<evidence type="ECO:0000259" key="7">
    <source>
        <dbReference type="PROSITE" id="PS51093"/>
    </source>
</evidence>
<dbReference type="AlphaFoldDB" id="A0A7W5ATY1"/>
<dbReference type="GO" id="GO:0009401">
    <property type="term" value="P:phosphoenolpyruvate-dependent sugar phosphotransferase system"/>
    <property type="evidence" value="ECO:0007669"/>
    <property type="project" value="UniProtKB-KW"/>
</dbReference>
<accession>A0A7W5ATY1</accession>
<keyword evidence="3" id="KW-0762">Sugar transport</keyword>
<dbReference type="Proteomes" id="UP000570361">
    <property type="component" value="Unassembled WGS sequence"/>
</dbReference>
<name>A0A7W5ATY1_9BACL</name>
<keyword evidence="6" id="KW-0418">Kinase</keyword>
<comment type="subcellular location">
    <subcellularLocation>
        <location evidence="1">Cytoplasm</location>
    </subcellularLocation>
</comment>
<evidence type="ECO:0000256" key="5">
    <source>
        <dbReference type="ARBA" id="ARBA00022683"/>
    </source>
</evidence>
<dbReference type="PROSITE" id="PS51093">
    <property type="entry name" value="PTS_EIIA_TYPE_1"/>
    <property type="match status" value="1"/>
</dbReference>
<keyword evidence="5" id="KW-0598">Phosphotransferase system</keyword>
<reference evidence="8 9" key="1">
    <citation type="submission" date="2020-08" db="EMBL/GenBank/DDBJ databases">
        <title>Genomic Encyclopedia of Type Strains, Phase III (KMG-III): the genomes of soil and plant-associated and newly described type strains.</title>
        <authorList>
            <person name="Whitman W."/>
        </authorList>
    </citation>
    <scope>NUCLEOTIDE SEQUENCE [LARGE SCALE GENOMIC DNA]</scope>
    <source>
        <strain evidence="8 9">CECT 5862</strain>
    </source>
</reference>
<gene>
    <name evidence="8" type="ORF">FHS18_000636</name>
</gene>
<evidence type="ECO:0000313" key="9">
    <source>
        <dbReference type="Proteomes" id="UP000570361"/>
    </source>
</evidence>
<evidence type="ECO:0000313" key="8">
    <source>
        <dbReference type="EMBL" id="MBB3108608.1"/>
    </source>
</evidence>
<dbReference type="EMBL" id="JACHXK010000001">
    <property type="protein sequence ID" value="MBB3108608.1"/>
    <property type="molecule type" value="Genomic_DNA"/>
</dbReference>
<dbReference type="PROSITE" id="PS00371">
    <property type="entry name" value="PTS_EIIA_TYPE_1_HIS"/>
    <property type="match status" value="1"/>
</dbReference>
<dbReference type="InterPro" id="IPR011055">
    <property type="entry name" value="Dup_hybrid_motif"/>
</dbReference>
<dbReference type="Pfam" id="PF00358">
    <property type="entry name" value="PTS_EIIA_1"/>
    <property type="match status" value="1"/>
</dbReference>
<dbReference type="GO" id="GO:0005737">
    <property type="term" value="C:cytoplasm"/>
    <property type="evidence" value="ECO:0007669"/>
    <property type="project" value="UniProtKB-SubCell"/>
</dbReference>
<dbReference type="NCBIfam" id="TIGR00830">
    <property type="entry name" value="PTBA"/>
    <property type="match status" value="1"/>
</dbReference>
<protein>
    <submittedName>
        <fullName evidence="8">PTS system glucose-specific IIA component</fullName>
    </submittedName>
</protein>
<dbReference type="Gene3D" id="2.70.70.10">
    <property type="entry name" value="Glucose Permease (Domain IIA)"/>
    <property type="match status" value="1"/>
</dbReference>
<dbReference type="PANTHER" id="PTHR45008:SF1">
    <property type="entry name" value="PTS SYSTEM GLUCOSE-SPECIFIC EIIA COMPONENT"/>
    <property type="match status" value="1"/>
</dbReference>
<feature type="domain" description="PTS EIIA type-1" evidence="7">
    <location>
        <begin position="31"/>
        <end position="135"/>
    </location>
</feature>
<proteinExistence type="predicted"/>
<dbReference type="PANTHER" id="PTHR45008">
    <property type="entry name" value="PTS SYSTEM GLUCOSE-SPECIFIC EIIA COMPONENT"/>
    <property type="match status" value="1"/>
</dbReference>
<evidence type="ECO:0000256" key="1">
    <source>
        <dbReference type="ARBA" id="ARBA00004496"/>
    </source>
</evidence>
<keyword evidence="9" id="KW-1185">Reference proteome</keyword>
<dbReference type="InterPro" id="IPR001127">
    <property type="entry name" value="PTS_EIIA_1_perm"/>
</dbReference>
<evidence type="ECO:0000256" key="2">
    <source>
        <dbReference type="ARBA" id="ARBA00022448"/>
    </source>
</evidence>
<keyword evidence="4" id="KW-0808">Transferase</keyword>
<evidence type="ECO:0000256" key="6">
    <source>
        <dbReference type="ARBA" id="ARBA00022777"/>
    </source>
</evidence>